<feature type="short sequence motif" description="Histidine triad motif" evidence="6">
    <location>
        <begin position="139"/>
        <end position="143"/>
    </location>
</feature>
<evidence type="ECO:0000256" key="3">
    <source>
        <dbReference type="PIRSR" id="PIRSR639383-1"/>
    </source>
</evidence>
<dbReference type="OrthoDB" id="680339at2759"/>
<dbReference type="Proteomes" id="UP000606974">
    <property type="component" value="Unassembled WGS sequence"/>
</dbReference>
<dbReference type="PANTHER" id="PTHR46243">
    <property type="entry name" value="BIS(5'-ADENOSYL)-TRIPHOSPHATASE"/>
    <property type="match status" value="1"/>
</dbReference>
<dbReference type="AlphaFoldDB" id="A0A8H7AQA7"/>
<evidence type="ECO:0000256" key="8">
    <source>
        <dbReference type="SAM" id="MobiDB-lite"/>
    </source>
</evidence>
<feature type="binding site" evidence="4">
    <location>
        <begin position="134"/>
        <end position="137"/>
    </location>
    <ligand>
        <name>substrate</name>
    </ligand>
</feature>
<dbReference type="SUPFAM" id="SSF54197">
    <property type="entry name" value="HIT-like"/>
    <property type="match status" value="1"/>
</dbReference>
<dbReference type="InterPro" id="IPR011146">
    <property type="entry name" value="HIT-like"/>
</dbReference>
<dbReference type="EC" id="3.6.1.29" evidence="7"/>
<evidence type="ECO:0000256" key="6">
    <source>
        <dbReference type="PROSITE-ProRule" id="PRU00464"/>
    </source>
</evidence>
<evidence type="ECO:0000256" key="2">
    <source>
        <dbReference type="ARBA" id="ARBA00022801"/>
    </source>
</evidence>
<feature type="active site" description="Tele-AMP-histidine intermediate" evidence="3">
    <location>
        <position position="141"/>
    </location>
</feature>
<dbReference type="PROSITE" id="PS51084">
    <property type="entry name" value="HIT_2"/>
    <property type="match status" value="1"/>
</dbReference>
<dbReference type="GO" id="GO:0047710">
    <property type="term" value="F:bis(5'-adenosyl)-triphosphatase activity"/>
    <property type="evidence" value="ECO:0007669"/>
    <property type="project" value="UniProtKB-UniRule"/>
</dbReference>
<comment type="caution">
    <text evidence="10">The sequence shown here is derived from an EMBL/GenBank/DDBJ whole genome shotgun (WGS) entry which is preliminary data.</text>
</comment>
<feature type="domain" description="HIT" evidence="9">
    <location>
        <begin position="32"/>
        <end position="154"/>
    </location>
</feature>
<evidence type="ECO:0000313" key="11">
    <source>
        <dbReference type="Proteomes" id="UP000606974"/>
    </source>
</evidence>
<feature type="site" description="Important for induction of apoptosis" evidence="5">
    <location>
        <position position="162"/>
    </location>
</feature>
<evidence type="ECO:0000256" key="5">
    <source>
        <dbReference type="PIRSR" id="PIRSR639383-3"/>
    </source>
</evidence>
<feature type="region of interest" description="Disordered" evidence="8">
    <location>
        <begin position="202"/>
        <end position="258"/>
    </location>
</feature>
<organism evidence="10 11">
    <name type="scientific">Endocarpon pusillum</name>
    <dbReference type="NCBI Taxonomy" id="364733"/>
    <lineage>
        <taxon>Eukaryota</taxon>
        <taxon>Fungi</taxon>
        <taxon>Dikarya</taxon>
        <taxon>Ascomycota</taxon>
        <taxon>Pezizomycotina</taxon>
        <taxon>Eurotiomycetes</taxon>
        <taxon>Chaetothyriomycetidae</taxon>
        <taxon>Verrucariales</taxon>
        <taxon>Verrucariaceae</taxon>
        <taxon>Endocarpon</taxon>
    </lineage>
</organism>
<dbReference type="InterPro" id="IPR051884">
    <property type="entry name" value="Bis(5'-adenosyl)-TPase_reg"/>
</dbReference>
<accession>A0A8H7AQA7</accession>
<dbReference type="InterPro" id="IPR036265">
    <property type="entry name" value="HIT-like_sf"/>
</dbReference>
<dbReference type="Pfam" id="PF01230">
    <property type="entry name" value="HIT"/>
    <property type="match status" value="1"/>
</dbReference>
<comment type="cofactor">
    <cofactor evidence="7">
        <name>Mn(2+)</name>
        <dbReference type="ChEBI" id="CHEBI:29035"/>
    </cofactor>
</comment>
<evidence type="ECO:0000256" key="4">
    <source>
        <dbReference type="PIRSR" id="PIRSR639383-2"/>
    </source>
</evidence>
<dbReference type="CDD" id="cd01275">
    <property type="entry name" value="FHIT"/>
    <property type="match status" value="1"/>
</dbReference>
<comment type="catalytic activity">
    <reaction evidence="7">
        <text>P(1),P(3)-bis(5'-adenosyl) triphosphate + H2O = AMP + ADP + 2 H(+)</text>
        <dbReference type="Rhea" id="RHEA:13893"/>
        <dbReference type="ChEBI" id="CHEBI:15377"/>
        <dbReference type="ChEBI" id="CHEBI:15378"/>
        <dbReference type="ChEBI" id="CHEBI:58529"/>
        <dbReference type="ChEBI" id="CHEBI:456215"/>
        <dbReference type="ChEBI" id="CHEBI:456216"/>
        <dbReference type="EC" id="3.6.1.29"/>
    </reaction>
</comment>
<dbReference type="PROSITE" id="PS00892">
    <property type="entry name" value="HIT_1"/>
    <property type="match status" value="1"/>
</dbReference>
<feature type="region of interest" description="Disordered" evidence="8">
    <location>
        <begin position="1"/>
        <end position="25"/>
    </location>
</feature>
<dbReference type="GO" id="GO:0000166">
    <property type="term" value="F:nucleotide binding"/>
    <property type="evidence" value="ECO:0007669"/>
    <property type="project" value="UniProtKB-KW"/>
</dbReference>
<reference evidence="10" key="1">
    <citation type="submission" date="2020-02" db="EMBL/GenBank/DDBJ databases">
        <authorList>
            <person name="Palmer J.M."/>
        </authorList>
    </citation>
    <scope>NUCLEOTIDE SEQUENCE</scope>
    <source>
        <strain evidence="10">EPUS1.4</strain>
        <tissue evidence="10">Thallus</tissue>
    </source>
</reference>
<dbReference type="PANTHER" id="PTHR46243:SF1">
    <property type="entry name" value="BIS(5'-ADENOSYL)-TRIPHOSPHATASE"/>
    <property type="match status" value="1"/>
</dbReference>
<dbReference type="InterPro" id="IPR039383">
    <property type="entry name" value="FHIT"/>
</dbReference>
<dbReference type="InterPro" id="IPR019808">
    <property type="entry name" value="Histidine_triad_CS"/>
</dbReference>
<dbReference type="EMBL" id="JAACFV010000044">
    <property type="protein sequence ID" value="KAF7509225.1"/>
    <property type="molecule type" value="Genomic_DNA"/>
</dbReference>
<keyword evidence="2 7" id="KW-0378">Hydrolase</keyword>
<keyword evidence="11" id="KW-1185">Reference proteome</keyword>
<evidence type="ECO:0000256" key="7">
    <source>
        <dbReference type="RuleBase" id="RU366076"/>
    </source>
</evidence>
<evidence type="ECO:0000256" key="1">
    <source>
        <dbReference type="ARBA" id="ARBA00022741"/>
    </source>
</evidence>
<feature type="binding site" evidence="4">
    <location>
        <position position="128"/>
    </location>
    <ligand>
        <name>substrate</name>
    </ligand>
</feature>
<keyword evidence="1 7" id="KW-0547">Nucleotide-binding</keyword>
<gene>
    <name evidence="10" type="ORF">GJ744_008285</name>
</gene>
<feature type="binding site" evidence="4">
    <location>
        <position position="57"/>
    </location>
    <ligand>
        <name>substrate</name>
    </ligand>
</feature>
<feature type="compositionally biased region" description="Basic and acidic residues" evidence="8">
    <location>
        <begin position="206"/>
        <end position="215"/>
    </location>
</feature>
<sequence>MPPHQPQETDATGVIEEDEKSRETKEMISRVGPIRFGSFDVTSQVFHTTAHTFALVNLKPLLPGHILVCPLHHQPQIVNSARQPPPPPPSRLTQLSASQTTDLFHTVRRLTPTLTRLYSAQAFNIAIQDGAAAGQSVPHLHVHVIPRSEGDMDARGGGDRVYEVLEKGRRGSRCAFPSARRGERGRGRGRWWAKRKGEKVRGRFRAQAEERRGDAPRSGVVERGAGKGRHLQHSSGNNTRNIGGPARRTHHIRPRGNGMSVRKSVGLDILLVALELRLSFVLGNQYTTRW</sequence>
<dbReference type="Gene3D" id="3.30.428.10">
    <property type="entry name" value="HIT-like"/>
    <property type="match status" value="1"/>
</dbReference>
<proteinExistence type="predicted"/>
<evidence type="ECO:0000259" key="9">
    <source>
        <dbReference type="PROSITE" id="PS51084"/>
    </source>
</evidence>
<protein>
    <recommendedName>
        <fullName evidence="7">Bis(5'-adenosyl)-triphosphatase</fullName>
        <ecNumber evidence="7">3.6.1.29</ecNumber>
    </recommendedName>
</protein>
<evidence type="ECO:0000313" key="10">
    <source>
        <dbReference type="EMBL" id="KAF7509225.1"/>
    </source>
</evidence>
<name>A0A8H7AQA7_9EURO</name>
<feature type="compositionally biased region" description="Polar residues" evidence="8">
    <location>
        <begin position="1"/>
        <end position="10"/>
    </location>
</feature>
<feature type="binding site" evidence="4">
    <location>
        <position position="143"/>
    </location>
    <ligand>
        <name>substrate</name>
    </ligand>
</feature>